<comment type="subcellular location">
    <subcellularLocation>
        <location evidence="1">Membrane</location>
        <topology evidence="1">Multi-pass membrane protein</topology>
    </subcellularLocation>
</comment>
<evidence type="ECO:0000256" key="2">
    <source>
        <dbReference type="ARBA" id="ARBA00022692"/>
    </source>
</evidence>
<dbReference type="SUPFAM" id="SSF103481">
    <property type="entry name" value="Multidrug resistance efflux transporter EmrE"/>
    <property type="match status" value="2"/>
</dbReference>
<feature type="transmembrane region" description="Helical" evidence="5">
    <location>
        <begin position="189"/>
        <end position="211"/>
    </location>
</feature>
<keyword evidence="4 5" id="KW-0472">Membrane</keyword>
<keyword evidence="3 5" id="KW-1133">Transmembrane helix</keyword>
<feature type="transmembrane region" description="Helical" evidence="5">
    <location>
        <begin position="155"/>
        <end position="177"/>
    </location>
</feature>
<feature type="transmembrane region" description="Helical" evidence="5">
    <location>
        <begin position="107"/>
        <end position="126"/>
    </location>
</feature>
<evidence type="ECO:0000256" key="1">
    <source>
        <dbReference type="ARBA" id="ARBA00004141"/>
    </source>
</evidence>
<organism evidence="7 8">
    <name type="scientific">Pseudomonas nitroreducens</name>
    <dbReference type="NCBI Taxonomy" id="46680"/>
    <lineage>
        <taxon>Bacteria</taxon>
        <taxon>Pseudomonadati</taxon>
        <taxon>Pseudomonadota</taxon>
        <taxon>Gammaproteobacteria</taxon>
        <taxon>Pseudomonadales</taxon>
        <taxon>Pseudomonadaceae</taxon>
        <taxon>Pseudomonas</taxon>
    </lineage>
</organism>
<reference evidence="7 8" key="1">
    <citation type="submission" date="2017-06" db="EMBL/GenBank/DDBJ databases">
        <title>Draft genome of Pseudomonas nitroreducens DF05.</title>
        <authorList>
            <person name="Iyer R."/>
        </authorList>
    </citation>
    <scope>NUCLEOTIDE SEQUENCE [LARGE SCALE GENOMIC DNA]</scope>
    <source>
        <strain evidence="7 8">DF05</strain>
    </source>
</reference>
<evidence type="ECO:0000256" key="4">
    <source>
        <dbReference type="ARBA" id="ARBA00023136"/>
    </source>
</evidence>
<feature type="domain" description="EamA" evidence="6">
    <location>
        <begin position="159"/>
        <end position="287"/>
    </location>
</feature>
<dbReference type="Gene3D" id="1.10.3730.20">
    <property type="match status" value="1"/>
</dbReference>
<dbReference type="Pfam" id="PF00892">
    <property type="entry name" value="EamA"/>
    <property type="match status" value="2"/>
</dbReference>
<feature type="transmembrane region" description="Helical" evidence="5">
    <location>
        <begin position="133"/>
        <end position="149"/>
    </location>
</feature>
<feature type="transmembrane region" description="Helical" evidence="5">
    <location>
        <begin position="246"/>
        <end position="265"/>
    </location>
</feature>
<dbReference type="EMBL" id="NJBA01000009">
    <property type="protein sequence ID" value="OWP48429.1"/>
    <property type="molecule type" value="Genomic_DNA"/>
</dbReference>
<dbReference type="eggNOG" id="COG0697">
    <property type="taxonomic scope" value="Bacteria"/>
</dbReference>
<evidence type="ECO:0000313" key="7">
    <source>
        <dbReference type="EMBL" id="OWP48429.1"/>
    </source>
</evidence>
<dbReference type="InterPro" id="IPR000620">
    <property type="entry name" value="EamA_dom"/>
</dbReference>
<dbReference type="STRING" id="46680.GCA_000807755_01704"/>
<feature type="transmembrane region" description="Helical" evidence="5">
    <location>
        <begin position="271"/>
        <end position="290"/>
    </location>
</feature>
<feature type="transmembrane region" description="Helical" evidence="5">
    <location>
        <begin position="12"/>
        <end position="34"/>
    </location>
</feature>
<evidence type="ECO:0000256" key="5">
    <source>
        <dbReference type="SAM" id="Phobius"/>
    </source>
</evidence>
<dbReference type="PANTHER" id="PTHR22911">
    <property type="entry name" value="ACYL-MALONYL CONDENSING ENZYME-RELATED"/>
    <property type="match status" value="1"/>
</dbReference>
<accession>A0A246F5G5</accession>
<name>A0A246F5G5_PSENT</name>
<dbReference type="RefSeq" id="WP_088421003.1">
    <property type="nucleotide sequence ID" value="NZ_NJBA01000009.1"/>
</dbReference>
<feature type="transmembrane region" description="Helical" evidence="5">
    <location>
        <begin position="217"/>
        <end position="234"/>
    </location>
</feature>
<keyword evidence="2 5" id="KW-0812">Transmembrane</keyword>
<feature type="domain" description="EamA" evidence="6">
    <location>
        <begin position="17"/>
        <end position="148"/>
    </location>
</feature>
<protein>
    <submittedName>
        <fullName evidence="7">EamA family transporter</fullName>
    </submittedName>
</protein>
<proteinExistence type="predicted"/>
<comment type="caution">
    <text evidence="7">The sequence shown here is derived from an EMBL/GenBank/DDBJ whole genome shotgun (WGS) entry which is preliminary data.</text>
</comment>
<evidence type="ECO:0000259" key="6">
    <source>
        <dbReference type="Pfam" id="PF00892"/>
    </source>
</evidence>
<dbReference type="InterPro" id="IPR037185">
    <property type="entry name" value="EmrE-like"/>
</dbReference>
<dbReference type="GO" id="GO:0016020">
    <property type="term" value="C:membrane"/>
    <property type="evidence" value="ECO:0007669"/>
    <property type="project" value="UniProtKB-SubCell"/>
</dbReference>
<dbReference type="Proteomes" id="UP000198145">
    <property type="component" value="Unassembled WGS sequence"/>
</dbReference>
<dbReference type="AlphaFoldDB" id="A0A246F5G5"/>
<evidence type="ECO:0000256" key="3">
    <source>
        <dbReference type="ARBA" id="ARBA00022989"/>
    </source>
</evidence>
<gene>
    <name evidence="7" type="ORF">CEG18_23845</name>
</gene>
<feature type="transmembrane region" description="Helical" evidence="5">
    <location>
        <begin position="84"/>
        <end position="101"/>
    </location>
</feature>
<sequence length="299" mass="31791">MPQLTLVAPRSHALRSVGLMLLSMFCFAVVDALAKVVALKYPANEVTFFRMAFGVLPAFLLCLRGRPLAERWRQLDVRGQSIRAVTLLGSSALFFAGLPYVPLSEAISIAYSEALLVIVLAPLLLGERLLPRNALAAVLGFIGVLMVVKPDNAEASLLGPGLLVASAFFGALSMIQIRRIRASDDSTTTVLYFTVVGTLVTGATLPFSWSTPSLPDLGFMLALGLLATVGQLLFTIAVRRAHAATLAPYTYTSIIWASLLGYLIWGEVLSLLSLVGIVLIVGSAVVVAVLEQPPEGAVV</sequence>
<feature type="transmembrane region" description="Helical" evidence="5">
    <location>
        <begin position="46"/>
        <end position="63"/>
    </location>
</feature>
<dbReference type="PANTHER" id="PTHR22911:SF6">
    <property type="entry name" value="SOLUTE CARRIER FAMILY 35 MEMBER G1"/>
    <property type="match status" value="1"/>
</dbReference>
<evidence type="ECO:0000313" key="8">
    <source>
        <dbReference type="Proteomes" id="UP000198145"/>
    </source>
</evidence>